<dbReference type="GO" id="GO:0030091">
    <property type="term" value="P:protein repair"/>
    <property type="evidence" value="ECO:0007669"/>
    <property type="project" value="InterPro"/>
</dbReference>
<dbReference type="PANTHER" id="PTHR10173:SF52">
    <property type="entry name" value="METHIONINE-R-SULFOXIDE REDUCTASE B1"/>
    <property type="match status" value="1"/>
</dbReference>
<dbReference type="EMBL" id="FQYR01000002">
    <property type="protein sequence ID" value="SHI44474.1"/>
    <property type="molecule type" value="Genomic_DNA"/>
</dbReference>
<evidence type="ECO:0000256" key="3">
    <source>
        <dbReference type="ARBA" id="ARBA00048488"/>
    </source>
</evidence>
<feature type="domain" description="MsrB" evidence="6">
    <location>
        <begin position="46"/>
        <end position="172"/>
    </location>
</feature>
<sequence>MRAIYTTLALLSLAFTSCQAEPSDKKPMETSKETPEQPSDKVVKTDEEWKKVLTPEQYRVARQAGTERPNGAVYKQFKQQGAGTYYCVGCNAKLFSSKEKFDARCGWPSFYDPANAKNVKTKQDLSGGMIRTEVICAKCDAHLGHVFEGEGFNTPTDKRYCINGIVLKFVPKGEEKKAETKEESKKE</sequence>
<proteinExistence type="predicted"/>
<dbReference type="InterPro" id="IPR028427">
    <property type="entry name" value="Met_Sox_Rdtase_MsrB"/>
</dbReference>
<dbReference type="GO" id="GO:0033743">
    <property type="term" value="F:peptide-methionine (R)-S-oxide reductase activity"/>
    <property type="evidence" value="ECO:0007669"/>
    <property type="project" value="UniProtKB-EC"/>
</dbReference>
<dbReference type="Gene3D" id="2.170.150.20">
    <property type="entry name" value="Peptide methionine sulfoxide reductase"/>
    <property type="match status" value="1"/>
</dbReference>
<keyword evidence="8" id="KW-1185">Reference proteome</keyword>
<dbReference type="InterPro" id="IPR011057">
    <property type="entry name" value="Mss4-like_sf"/>
</dbReference>
<dbReference type="PROSITE" id="PS51257">
    <property type="entry name" value="PROKAR_LIPOPROTEIN"/>
    <property type="match status" value="1"/>
</dbReference>
<dbReference type="InParanoid" id="A0A1M6B6U3"/>
<comment type="catalytic activity">
    <reaction evidence="3">
        <text>L-methionyl-[protein] + [thioredoxin]-disulfide + H2O = L-methionyl-(R)-S-oxide-[protein] + [thioredoxin]-dithiol</text>
        <dbReference type="Rhea" id="RHEA:24164"/>
        <dbReference type="Rhea" id="RHEA-COMP:10698"/>
        <dbReference type="Rhea" id="RHEA-COMP:10700"/>
        <dbReference type="Rhea" id="RHEA-COMP:12313"/>
        <dbReference type="Rhea" id="RHEA-COMP:12314"/>
        <dbReference type="ChEBI" id="CHEBI:15377"/>
        <dbReference type="ChEBI" id="CHEBI:16044"/>
        <dbReference type="ChEBI" id="CHEBI:29950"/>
        <dbReference type="ChEBI" id="CHEBI:45764"/>
        <dbReference type="ChEBI" id="CHEBI:50058"/>
        <dbReference type="EC" id="1.8.4.12"/>
    </reaction>
</comment>
<feature type="region of interest" description="Disordered" evidence="4">
    <location>
        <begin position="21"/>
        <end position="44"/>
    </location>
</feature>
<dbReference type="NCBIfam" id="TIGR00357">
    <property type="entry name" value="peptide-methionine (R)-S-oxide reductase MsrB"/>
    <property type="match status" value="1"/>
</dbReference>
<feature type="signal peptide" evidence="5">
    <location>
        <begin position="1"/>
        <end position="20"/>
    </location>
</feature>
<dbReference type="SUPFAM" id="SSF51316">
    <property type="entry name" value="Mss4-like"/>
    <property type="match status" value="1"/>
</dbReference>
<keyword evidence="2" id="KW-0560">Oxidoreductase</keyword>
<evidence type="ECO:0000256" key="5">
    <source>
        <dbReference type="SAM" id="SignalP"/>
    </source>
</evidence>
<dbReference type="AlphaFoldDB" id="A0A1M6B6U3"/>
<reference evidence="7 8" key="1">
    <citation type="submission" date="2016-11" db="EMBL/GenBank/DDBJ databases">
        <authorList>
            <person name="Jaros S."/>
            <person name="Januszkiewicz K."/>
            <person name="Wedrychowicz H."/>
        </authorList>
    </citation>
    <scope>NUCLEOTIDE SEQUENCE [LARGE SCALE GENOMIC DNA]</scope>
    <source>
        <strain evidence="7 8">DSM 18772</strain>
    </source>
</reference>
<dbReference type="FunCoup" id="A0A1M6B6U3">
    <property type="interactions" value="434"/>
</dbReference>
<dbReference type="Pfam" id="PF01641">
    <property type="entry name" value="SelR"/>
    <property type="match status" value="1"/>
</dbReference>
<protein>
    <recommendedName>
        <fullName evidence="1">peptide-methionine (R)-S-oxide reductase</fullName>
        <ecNumber evidence="1">1.8.4.12</ecNumber>
    </recommendedName>
</protein>
<feature type="chain" id="PRO_5012816234" description="peptide-methionine (R)-S-oxide reductase" evidence="5">
    <location>
        <begin position="21"/>
        <end position="187"/>
    </location>
</feature>
<feature type="compositionally biased region" description="Basic and acidic residues" evidence="4">
    <location>
        <begin position="22"/>
        <end position="44"/>
    </location>
</feature>
<evidence type="ECO:0000313" key="8">
    <source>
        <dbReference type="Proteomes" id="UP000184510"/>
    </source>
</evidence>
<evidence type="ECO:0000259" key="6">
    <source>
        <dbReference type="PROSITE" id="PS51790"/>
    </source>
</evidence>
<evidence type="ECO:0000313" key="7">
    <source>
        <dbReference type="EMBL" id="SHI44474.1"/>
    </source>
</evidence>
<dbReference type="STRING" id="1123071.SAMN02745181_0134"/>
<dbReference type="GO" id="GO:0005737">
    <property type="term" value="C:cytoplasm"/>
    <property type="evidence" value="ECO:0007669"/>
    <property type="project" value="TreeGrafter"/>
</dbReference>
<dbReference type="PANTHER" id="PTHR10173">
    <property type="entry name" value="METHIONINE SULFOXIDE REDUCTASE"/>
    <property type="match status" value="1"/>
</dbReference>
<dbReference type="GO" id="GO:0006979">
    <property type="term" value="P:response to oxidative stress"/>
    <property type="evidence" value="ECO:0007669"/>
    <property type="project" value="InterPro"/>
</dbReference>
<keyword evidence="5" id="KW-0732">Signal</keyword>
<dbReference type="InterPro" id="IPR002579">
    <property type="entry name" value="Met_Sox_Rdtase_MsrB_dom"/>
</dbReference>
<dbReference type="PROSITE" id="PS51790">
    <property type="entry name" value="MSRB"/>
    <property type="match status" value="1"/>
</dbReference>
<evidence type="ECO:0000256" key="4">
    <source>
        <dbReference type="SAM" id="MobiDB-lite"/>
    </source>
</evidence>
<gene>
    <name evidence="7" type="ORF">SAMN02745181_0134</name>
</gene>
<evidence type="ECO:0000256" key="2">
    <source>
        <dbReference type="ARBA" id="ARBA00023002"/>
    </source>
</evidence>
<evidence type="ECO:0000256" key="1">
    <source>
        <dbReference type="ARBA" id="ARBA00012499"/>
    </source>
</evidence>
<dbReference type="Proteomes" id="UP000184510">
    <property type="component" value="Unassembled WGS sequence"/>
</dbReference>
<accession>A0A1M6B6U3</accession>
<organism evidence="7 8">
    <name type="scientific">Rubritalea squalenifaciens DSM 18772</name>
    <dbReference type="NCBI Taxonomy" id="1123071"/>
    <lineage>
        <taxon>Bacteria</taxon>
        <taxon>Pseudomonadati</taxon>
        <taxon>Verrucomicrobiota</taxon>
        <taxon>Verrucomicrobiia</taxon>
        <taxon>Verrucomicrobiales</taxon>
        <taxon>Rubritaleaceae</taxon>
        <taxon>Rubritalea</taxon>
    </lineage>
</organism>
<name>A0A1M6B6U3_9BACT</name>
<dbReference type="EC" id="1.8.4.12" evidence="1"/>